<reference evidence="6 7" key="1">
    <citation type="journal article" date="2011" name="J. Bacteriol.">
        <title>Genome sequence of the 1,4-dioxane-degrading Pseudonocardia dioxanivorans strain CB1190.</title>
        <authorList>
            <person name="Sales C.M."/>
            <person name="Mahendra S."/>
            <person name="Grostern A."/>
            <person name="Parales R.E."/>
            <person name="Goodwin L.A."/>
            <person name="Woyke T."/>
            <person name="Nolan M."/>
            <person name="Lapidus A."/>
            <person name="Chertkov O."/>
            <person name="Ovchinnikova G."/>
            <person name="Sczyrba A."/>
            <person name="Alvarez-Cohen L."/>
        </authorList>
    </citation>
    <scope>NUCLEOTIDE SEQUENCE [LARGE SCALE GENOMIC DNA]</scope>
    <source>
        <strain evidence="7">ATCC 55486 / DSM 44775 / JCM 13855 / CB1190</strain>
    </source>
</reference>
<evidence type="ECO:0000256" key="2">
    <source>
        <dbReference type="ARBA" id="ARBA00022643"/>
    </source>
</evidence>
<dbReference type="EMBL" id="CP002593">
    <property type="protein sequence ID" value="AEA26590.1"/>
    <property type="molecule type" value="Genomic_DNA"/>
</dbReference>
<dbReference type="GO" id="GO:0008726">
    <property type="term" value="F:alkanesulfonate monooxygenase activity"/>
    <property type="evidence" value="ECO:0007669"/>
    <property type="project" value="TreeGrafter"/>
</dbReference>
<name>F4CYM0_PSEUX</name>
<keyword evidence="4" id="KW-0503">Monooxygenase</keyword>
<evidence type="ECO:0000259" key="5">
    <source>
        <dbReference type="Pfam" id="PF00296"/>
    </source>
</evidence>
<dbReference type="GO" id="GO:0046306">
    <property type="term" value="P:alkanesulfonate catabolic process"/>
    <property type="evidence" value="ECO:0007669"/>
    <property type="project" value="TreeGrafter"/>
</dbReference>
<dbReference type="PANTHER" id="PTHR42847:SF4">
    <property type="entry name" value="ALKANESULFONATE MONOOXYGENASE-RELATED"/>
    <property type="match status" value="1"/>
</dbReference>
<dbReference type="HOGENOM" id="CLU_027853_6_2_11"/>
<evidence type="ECO:0000313" key="6">
    <source>
        <dbReference type="EMBL" id="AEA26590.1"/>
    </source>
</evidence>
<keyword evidence="1" id="KW-0285">Flavoprotein</keyword>
<dbReference type="Gene3D" id="3.20.20.30">
    <property type="entry name" value="Luciferase-like domain"/>
    <property type="match status" value="1"/>
</dbReference>
<accession>F4CYM0</accession>
<dbReference type="KEGG" id="pdx:Psed_4433"/>
<dbReference type="SUPFAM" id="SSF51679">
    <property type="entry name" value="Bacterial luciferase-like"/>
    <property type="match status" value="1"/>
</dbReference>
<feature type="domain" description="Luciferase-like" evidence="5">
    <location>
        <begin position="13"/>
        <end position="243"/>
    </location>
</feature>
<keyword evidence="2" id="KW-0288">FMN</keyword>
<keyword evidence="7" id="KW-1185">Reference proteome</keyword>
<gene>
    <name evidence="6" type="ordered locus">Psed_4433</name>
</gene>
<keyword evidence="3" id="KW-0560">Oxidoreductase</keyword>
<dbReference type="Pfam" id="PF00296">
    <property type="entry name" value="Bac_luciferase"/>
    <property type="match status" value="1"/>
</dbReference>
<dbReference type="PANTHER" id="PTHR42847">
    <property type="entry name" value="ALKANESULFONATE MONOOXYGENASE"/>
    <property type="match status" value="1"/>
</dbReference>
<evidence type="ECO:0000256" key="4">
    <source>
        <dbReference type="ARBA" id="ARBA00023033"/>
    </source>
</evidence>
<dbReference type="InterPro" id="IPR011251">
    <property type="entry name" value="Luciferase-like_dom"/>
</dbReference>
<evidence type="ECO:0000313" key="7">
    <source>
        <dbReference type="Proteomes" id="UP000007809"/>
    </source>
</evidence>
<dbReference type="eggNOG" id="COG2141">
    <property type="taxonomic scope" value="Bacteria"/>
</dbReference>
<evidence type="ECO:0000256" key="3">
    <source>
        <dbReference type="ARBA" id="ARBA00023002"/>
    </source>
</evidence>
<sequence>MTIMDLRITTDARRGADYDTELALVRAAEALGFSGYLRSDHYVPVPDGAAVPTDAWLTLACLARETTVIRLGTLVSQATFRLPTVLALQVAQVDRMSGGRVELGIGAGGDAAEHRAHGIPLPADRNARFEEQLNILHALWQRPAGSTHTLRGTYYELVDSPVPPTAQEQVPVIVSGLEAPRATVLAADFAHEFNAPLVSVAEARAQLDEVRSFADYRPDLVYSVTVATYVGRSDDEVARRAAAAGRDLAELRSSGVVGSPAEAVDALGRYAEAGATRVYLQLDDASDLDQLELIASAVAPQLG</sequence>
<protein>
    <submittedName>
        <fullName evidence="6">Luciferase-like, subgroup</fullName>
    </submittedName>
</protein>
<dbReference type="Proteomes" id="UP000007809">
    <property type="component" value="Chromosome"/>
</dbReference>
<evidence type="ECO:0000256" key="1">
    <source>
        <dbReference type="ARBA" id="ARBA00022630"/>
    </source>
</evidence>
<proteinExistence type="predicted"/>
<dbReference type="InterPro" id="IPR050172">
    <property type="entry name" value="SsuD_RutA_monooxygenase"/>
</dbReference>
<organism evidence="6 7">
    <name type="scientific">Pseudonocardia dioxanivorans (strain ATCC 55486 / DSM 44775 / JCM 13855 / CB1190)</name>
    <dbReference type="NCBI Taxonomy" id="675635"/>
    <lineage>
        <taxon>Bacteria</taxon>
        <taxon>Bacillati</taxon>
        <taxon>Actinomycetota</taxon>
        <taxon>Actinomycetes</taxon>
        <taxon>Pseudonocardiales</taxon>
        <taxon>Pseudonocardiaceae</taxon>
        <taxon>Pseudonocardia</taxon>
    </lineage>
</organism>
<dbReference type="STRING" id="675635.Psed_4433"/>
<dbReference type="InterPro" id="IPR036661">
    <property type="entry name" value="Luciferase-like_sf"/>
</dbReference>
<dbReference type="AlphaFoldDB" id="F4CYM0"/>